<evidence type="ECO:0000256" key="1">
    <source>
        <dbReference type="SAM" id="MobiDB-lite"/>
    </source>
</evidence>
<sequence>MNESNIPVFLLDCGLCSKSNARLVVHELYWVSLDVDILRTSLEISNLSSGKQNVPFLTELSLEFFDYAAQRPPEVLQSSEACEICGEEKEDVNKVERALLPADVSFSHGSTAEKEDKLVFKNLPNHYNTARKSSNKEEEMETESNLSSNQNKENEGTSDHVISIPEEDKKWLASLEEKIKAMPKLLNESAAQRPDEVTTRYSNSQGRHLLDLFRLTLVSSPQAVHRNFSPFILLIQPAKKLHLVGIQFRPRLADSFLDVKYSNGVLEIPTLTLDDFSSSLLLNCVAFEGCYNHCSKDITCYVTFMGCLVETPTDAELLRDRNVIENYLGTEEEVAQFFRNISKDVAFDIERSYLSDVFEDVNEYYRHNWHVQWAGFKKAYFETSWPLLSALAAIILLILTLIQAFFPVFGYFRPPQ</sequence>
<gene>
    <name evidence="3" type="ORF">DCAF_LOCUS7065</name>
</gene>
<evidence type="ECO:0000313" key="3">
    <source>
        <dbReference type="EMBL" id="CAK7329310.1"/>
    </source>
</evidence>
<dbReference type="AlphaFoldDB" id="A0AAV1R8D2"/>
<keyword evidence="2" id="KW-0812">Transmembrane</keyword>
<keyword evidence="2" id="KW-0472">Membrane</keyword>
<feature type="region of interest" description="Disordered" evidence="1">
    <location>
        <begin position="126"/>
        <end position="163"/>
    </location>
</feature>
<organism evidence="3 4">
    <name type="scientific">Dovyalis caffra</name>
    <dbReference type="NCBI Taxonomy" id="77055"/>
    <lineage>
        <taxon>Eukaryota</taxon>
        <taxon>Viridiplantae</taxon>
        <taxon>Streptophyta</taxon>
        <taxon>Embryophyta</taxon>
        <taxon>Tracheophyta</taxon>
        <taxon>Spermatophyta</taxon>
        <taxon>Magnoliopsida</taxon>
        <taxon>eudicotyledons</taxon>
        <taxon>Gunneridae</taxon>
        <taxon>Pentapetalae</taxon>
        <taxon>rosids</taxon>
        <taxon>fabids</taxon>
        <taxon>Malpighiales</taxon>
        <taxon>Salicaceae</taxon>
        <taxon>Flacourtieae</taxon>
        <taxon>Dovyalis</taxon>
    </lineage>
</organism>
<dbReference type="Pfam" id="PF03140">
    <property type="entry name" value="DUF247"/>
    <property type="match status" value="1"/>
</dbReference>
<dbReference type="PANTHER" id="PTHR31170:SF21">
    <property type="match status" value="1"/>
</dbReference>
<dbReference type="PANTHER" id="PTHR31170">
    <property type="entry name" value="BNAC04G53230D PROTEIN"/>
    <property type="match status" value="1"/>
</dbReference>
<proteinExistence type="predicted"/>
<keyword evidence="2" id="KW-1133">Transmembrane helix</keyword>
<evidence type="ECO:0000256" key="2">
    <source>
        <dbReference type="SAM" id="Phobius"/>
    </source>
</evidence>
<protein>
    <submittedName>
        <fullName evidence="3">Uncharacterized protein</fullName>
    </submittedName>
</protein>
<dbReference type="EMBL" id="CAWUPB010000913">
    <property type="protein sequence ID" value="CAK7329310.1"/>
    <property type="molecule type" value="Genomic_DNA"/>
</dbReference>
<accession>A0AAV1R8D2</accession>
<reference evidence="3 4" key="1">
    <citation type="submission" date="2024-01" db="EMBL/GenBank/DDBJ databases">
        <authorList>
            <person name="Waweru B."/>
        </authorList>
    </citation>
    <scope>NUCLEOTIDE SEQUENCE [LARGE SCALE GENOMIC DNA]</scope>
</reference>
<keyword evidence="4" id="KW-1185">Reference proteome</keyword>
<dbReference type="Proteomes" id="UP001314170">
    <property type="component" value="Unassembled WGS sequence"/>
</dbReference>
<name>A0AAV1R8D2_9ROSI</name>
<comment type="caution">
    <text evidence="3">The sequence shown here is derived from an EMBL/GenBank/DDBJ whole genome shotgun (WGS) entry which is preliminary data.</text>
</comment>
<dbReference type="InterPro" id="IPR004158">
    <property type="entry name" value="DUF247_pln"/>
</dbReference>
<evidence type="ECO:0000313" key="4">
    <source>
        <dbReference type="Proteomes" id="UP001314170"/>
    </source>
</evidence>
<feature type="transmembrane region" description="Helical" evidence="2">
    <location>
        <begin position="387"/>
        <end position="412"/>
    </location>
</feature>